<protein>
    <submittedName>
        <fullName evidence="1">Uncharacterized protein</fullName>
    </submittedName>
</protein>
<evidence type="ECO:0000313" key="1">
    <source>
        <dbReference type="EMBL" id="BAK63126.1"/>
    </source>
</evidence>
<reference evidence="1" key="1">
    <citation type="journal article" date="2011" name="Funct. Integr. Genomics">
        <title>Major chimpanzee-specific structural changes in sperm development-associated genes.</title>
        <authorList>
            <person name="Kim R.N."/>
            <person name="Kim D.W."/>
            <person name="Choi S.H."/>
            <person name="Chae S.H."/>
            <person name="Nam S.H."/>
            <person name="Kim D.W."/>
            <person name="Kim A."/>
            <person name="Kang A."/>
            <person name="Park K.H."/>
            <person name="Lee Y.S."/>
            <person name="Hirai M."/>
            <person name="Suzuki Y."/>
            <person name="Sugano S."/>
            <person name="Hashimoto K."/>
            <person name="Kim D.S."/>
            <person name="Park H.S."/>
        </authorList>
    </citation>
    <scope>NUCLEOTIDE SEQUENCE</scope>
    <source>
        <tissue evidence="1">Testis</tissue>
    </source>
</reference>
<organism evidence="1">
    <name type="scientific">Pan troglodytes</name>
    <name type="common">Chimpanzee</name>
    <dbReference type="NCBI Taxonomy" id="9598"/>
    <lineage>
        <taxon>Eukaryota</taxon>
        <taxon>Metazoa</taxon>
        <taxon>Chordata</taxon>
        <taxon>Craniata</taxon>
        <taxon>Vertebrata</taxon>
        <taxon>Euteleostomi</taxon>
        <taxon>Mammalia</taxon>
        <taxon>Eutheria</taxon>
        <taxon>Euarchontoglires</taxon>
        <taxon>Primates</taxon>
        <taxon>Haplorrhini</taxon>
        <taxon>Catarrhini</taxon>
        <taxon>Hominidae</taxon>
        <taxon>Pan</taxon>
    </lineage>
</organism>
<proteinExistence type="evidence at transcript level"/>
<dbReference type="RefSeq" id="NP_001289332.1">
    <property type="nucleotide sequence ID" value="NM_001302403.1"/>
</dbReference>
<dbReference type="EMBL" id="AK306132">
    <property type="protein sequence ID" value="BAK63126.1"/>
    <property type="molecule type" value="mRNA"/>
</dbReference>
<dbReference type="GeneID" id="100614923"/>
<dbReference type="AlphaFoldDB" id="G2HHB8"/>
<dbReference type="KEGG" id="ptr:100614923"/>
<sequence>MSDLFVFSSKLEGTPNLFVSRGPDGIVLGVEEPEGKAQGRVRGELCPGALARIHMGHSCTRLSAEGIAMLLGTAGPSRLPAAPDAYQAPLRSPWALSVAAALCSPVSCHPCGRHVVTFGHCPAQGPWGLGTFGHSFFGCLCK</sequence>
<name>G2HHB8_PANTR</name>
<accession>G2HHB8</accession>